<dbReference type="Pfam" id="PF00126">
    <property type="entry name" value="HTH_1"/>
    <property type="match status" value="1"/>
</dbReference>
<dbReference type="PANTHER" id="PTHR30419:SF28">
    <property type="entry name" value="HTH-TYPE TRANSCRIPTIONAL REGULATOR BSDA"/>
    <property type="match status" value="1"/>
</dbReference>
<dbReference type="GO" id="GO:0003677">
    <property type="term" value="F:DNA binding"/>
    <property type="evidence" value="ECO:0007669"/>
    <property type="project" value="UniProtKB-KW"/>
</dbReference>
<evidence type="ECO:0000259" key="5">
    <source>
        <dbReference type="PROSITE" id="PS50931"/>
    </source>
</evidence>
<dbReference type="PRINTS" id="PR00039">
    <property type="entry name" value="HTHLYSR"/>
</dbReference>
<dbReference type="EMBL" id="SNZK01000010">
    <property type="protein sequence ID" value="TDR51982.1"/>
    <property type="molecule type" value="Genomic_DNA"/>
</dbReference>
<dbReference type="STRING" id="1265846.PROCOU_07863"/>
<reference evidence="6 7" key="1">
    <citation type="submission" date="2019-03" db="EMBL/GenBank/DDBJ databases">
        <title>Genomic Encyclopedia of Type Strains, Phase III (KMG-III): the genomes of soil and plant-associated and newly described type strains.</title>
        <authorList>
            <person name="Whitman W."/>
        </authorList>
    </citation>
    <scope>NUCLEOTIDE SEQUENCE [LARGE SCALE GENOMIC DNA]</scope>
    <source>
        <strain evidence="6 7">CECT 7972</strain>
    </source>
</reference>
<organism evidence="6 7">
    <name type="scientific">Listeria rocourtiae</name>
    <dbReference type="NCBI Taxonomy" id="647910"/>
    <lineage>
        <taxon>Bacteria</taxon>
        <taxon>Bacillati</taxon>
        <taxon>Bacillota</taxon>
        <taxon>Bacilli</taxon>
        <taxon>Bacillales</taxon>
        <taxon>Listeriaceae</taxon>
        <taxon>Listeria</taxon>
    </lineage>
</organism>
<sequence>MELRQLKYFIEVARVEHMTQASENLHVAQSAVSRQITKLEEELGIKLFDRIGRNMQLTAVGQDFLRQAKIGLQELQKAQAIVEEYADPTIGEIRVGLPNSIATKVLPAVISAFQEKYPDITYRFMEGSNRDLKQMLVNGALDMTFLSPVPKEDDEIMPHRFFDEKLKLIVPSRHRLAGEHSVSLEDLADEKFILYPEDFDLYHLVEDTARMKGLVLETIFQSRDFHTIQGLVGAGLGISILPEMILDGAIFKETRSIALMDQELRRSVGIITTKRRNMSPSETLFRDFLLGYFDSRDSTS</sequence>
<keyword evidence="7" id="KW-1185">Reference proteome</keyword>
<evidence type="ECO:0000313" key="7">
    <source>
        <dbReference type="Proteomes" id="UP000295558"/>
    </source>
</evidence>
<gene>
    <name evidence="6" type="ORF">DFP96_11058</name>
</gene>
<comment type="caution">
    <text evidence="6">The sequence shown here is derived from an EMBL/GenBank/DDBJ whole genome shotgun (WGS) entry which is preliminary data.</text>
</comment>
<dbReference type="Gene3D" id="3.40.190.290">
    <property type="match status" value="1"/>
</dbReference>
<evidence type="ECO:0000256" key="4">
    <source>
        <dbReference type="ARBA" id="ARBA00023163"/>
    </source>
</evidence>
<protein>
    <submittedName>
        <fullName evidence="6">LysR family transcriptional activator of glutamate synthase operon</fullName>
    </submittedName>
</protein>
<dbReference type="InterPro" id="IPR000847">
    <property type="entry name" value="LysR_HTH_N"/>
</dbReference>
<evidence type="ECO:0000256" key="3">
    <source>
        <dbReference type="ARBA" id="ARBA00023125"/>
    </source>
</evidence>
<dbReference type="InterPro" id="IPR005119">
    <property type="entry name" value="LysR_subst-bd"/>
</dbReference>
<dbReference type="Gene3D" id="1.10.10.10">
    <property type="entry name" value="Winged helix-like DNA-binding domain superfamily/Winged helix DNA-binding domain"/>
    <property type="match status" value="1"/>
</dbReference>
<dbReference type="GO" id="GO:0005829">
    <property type="term" value="C:cytosol"/>
    <property type="evidence" value="ECO:0007669"/>
    <property type="project" value="TreeGrafter"/>
</dbReference>
<dbReference type="Proteomes" id="UP000295558">
    <property type="component" value="Unassembled WGS sequence"/>
</dbReference>
<accession>A0A4R6ZII2</accession>
<feature type="domain" description="HTH lysR-type" evidence="5">
    <location>
        <begin position="1"/>
        <end position="58"/>
    </location>
</feature>
<comment type="similarity">
    <text evidence="1">Belongs to the LysR transcriptional regulatory family.</text>
</comment>
<dbReference type="GO" id="GO:0003700">
    <property type="term" value="F:DNA-binding transcription factor activity"/>
    <property type="evidence" value="ECO:0007669"/>
    <property type="project" value="InterPro"/>
</dbReference>
<dbReference type="PROSITE" id="PS50931">
    <property type="entry name" value="HTH_LYSR"/>
    <property type="match status" value="1"/>
</dbReference>
<dbReference type="PANTHER" id="PTHR30419">
    <property type="entry name" value="HTH-TYPE TRANSCRIPTIONAL REGULATOR YBHD"/>
    <property type="match status" value="1"/>
</dbReference>
<keyword evidence="2" id="KW-0805">Transcription regulation</keyword>
<dbReference type="Pfam" id="PF03466">
    <property type="entry name" value="LysR_substrate"/>
    <property type="match status" value="1"/>
</dbReference>
<evidence type="ECO:0000313" key="6">
    <source>
        <dbReference type="EMBL" id="TDR51982.1"/>
    </source>
</evidence>
<evidence type="ECO:0000256" key="1">
    <source>
        <dbReference type="ARBA" id="ARBA00009437"/>
    </source>
</evidence>
<name>A0A4R6ZII2_9LIST</name>
<dbReference type="OrthoDB" id="9803735at2"/>
<keyword evidence="3" id="KW-0238">DNA-binding</keyword>
<proteinExistence type="inferred from homology"/>
<dbReference type="SUPFAM" id="SSF53850">
    <property type="entry name" value="Periplasmic binding protein-like II"/>
    <property type="match status" value="1"/>
</dbReference>
<dbReference type="InterPro" id="IPR050950">
    <property type="entry name" value="HTH-type_LysR_regulators"/>
</dbReference>
<evidence type="ECO:0000256" key="2">
    <source>
        <dbReference type="ARBA" id="ARBA00023015"/>
    </source>
</evidence>
<dbReference type="AlphaFoldDB" id="A0A4R6ZII2"/>
<dbReference type="FunFam" id="1.10.10.10:FF:000001">
    <property type="entry name" value="LysR family transcriptional regulator"/>
    <property type="match status" value="1"/>
</dbReference>
<dbReference type="RefSeq" id="WP_036070817.1">
    <property type="nucleotide sequence ID" value="NZ_SNZK01000010.1"/>
</dbReference>
<dbReference type="InterPro" id="IPR036390">
    <property type="entry name" value="WH_DNA-bd_sf"/>
</dbReference>
<dbReference type="InterPro" id="IPR036388">
    <property type="entry name" value="WH-like_DNA-bd_sf"/>
</dbReference>
<keyword evidence="4" id="KW-0804">Transcription</keyword>
<dbReference type="SUPFAM" id="SSF46785">
    <property type="entry name" value="Winged helix' DNA-binding domain"/>
    <property type="match status" value="1"/>
</dbReference>